<proteinExistence type="inferred from homology"/>
<evidence type="ECO:0000259" key="5">
    <source>
        <dbReference type="Pfam" id="PF00151"/>
    </source>
</evidence>
<sequence length="285" mass="30281">MLSDVEAVNSFDPDRQIVYHLFTRANPSVSQPLLMGSEGLLGLTNYNSRRRTIVLLHGWRVGADAAMNTQLVPAFLSAEDVNVIVVDWSAGAGSINYATAVANTLTAGEGIARFINWLNRATGAVPAHYHIVGHSLGAHQAGIIGRNVDGSIAYITALEAAQLGFINNDNRFRADDGAYTEVIHTNAGVLGFLNTLGHVDFYPNGGVGMPGCDSQECDHARSYFYLTESLITGGFTGRRCLTVAAALTGNCLMPGTLRMGGLVAKTGRTGIFHLETNAAPPFSRG</sequence>
<evidence type="ECO:0000313" key="6">
    <source>
        <dbReference type="EMBL" id="KAL0808971.1"/>
    </source>
</evidence>
<keyword evidence="3" id="KW-0964">Secreted</keyword>
<dbReference type="PANTHER" id="PTHR11610:SF150">
    <property type="entry name" value="FI01825P-RELATED"/>
    <property type="match status" value="1"/>
</dbReference>
<gene>
    <name evidence="7" type="ORF">ABMA27_012344</name>
    <name evidence="6" type="ORF">ABMA28_012628</name>
</gene>
<dbReference type="InterPro" id="IPR033906">
    <property type="entry name" value="Lipase_N"/>
</dbReference>
<comment type="subcellular location">
    <subcellularLocation>
        <location evidence="1">Secreted</location>
    </subcellularLocation>
</comment>
<evidence type="ECO:0000256" key="3">
    <source>
        <dbReference type="ARBA" id="ARBA00022525"/>
    </source>
</evidence>
<dbReference type="PANTHER" id="PTHR11610">
    <property type="entry name" value="LIPASE"/>
    <property type="match status" value="1"/>
</dbReference>
<dbReference type="AlphaFoldDB" id="A0ABD0S5K8"/>
<dbReference type="InterPro" id="IPR000734">
    <property type="entry name" value="TAG_lipase"/>
</dbReference>
<evidence type="ECO:0000256" key="1">
    <source>
        <dbReference type="ARBA" id="ARBA00004613"/>
    </source>
</evidence>
<comment type="similarity">
    <text evidence="2 4">Belongs to the AB hydrolase superfamily. Lipase family.</text>
</comment>
<accession>A0ABD0S5K8</accession>
<evidence type="ECO:0000313" key="9">
    <source>
        <dbReference type="Proteomes" id="UP001549921"/>
    </source>
</evidence>
<comment type="caution">
    <text evidence="6">The sequence shown here is derived from an EMBL/GenBank/DDBJ whole genome shotgun (WGS) entry which is preliminary data.</text>
</comment>
<organism evidence="6 9">
    <name type="scientific">Loxostege sticticalis</name>
    <name type="common">Beet webworm moth</name>
    <dbReference type="NCBI Taxonomy" id="481309"/>
    <lineage>
        <taxon>Eukaryota</taxon>
        <taxon>Metazoa</taxon>
        <taxon>Ecdysozoa</taxon>
        <taxon>Arthropoda</taxon>
        <taxon>Hexapoda</taxon>
        <taxon>Insecta</taxon>
        <taxon>Pterygota</taxon>
        <taxon>Neoptera</taxon>
        <taxon>Endopterygota</taxon>
        <taxon>Lepidoptera</taxon>
        <taxon>Glossata</taxon>
        <taxon>Ditrysia</taxon>
        <taxon>Pyraloidea</taxon>
        <taxon>Crambidae</taxon>
        <taxon>Pyraustinae</taxon>
        <taxon>Loxostege</taxon>
    </lineage>
</organism>
<dbReference type="Pfam" id="PF00151">
    <property type="entry name" value="Lipase"/>
    <property type="match status" value="1"/>
</dbReference>
<reference evidence="8 9" key="1">
    <citation type="submission" date="2024-06" db="EMBL/GenBank/DDBJ databases">
        <title>A chromosome-level genome assembly of beet webworm, Loxostege sticticalis.</title>
        <authorList>
            <person name="Zhang Y."/>
        </authorList>
    </citation>
    <scope>NUCLEOTIDE SEQUENCE [LARGE SCALE GENOMIC DNA]</scope>
    <source>
        <strain evidence="7">AQ026</strain>
        <strain evidence="6">AQ028</strain>
        <tissue evidence="6">Male pupae</tissue>
        <tissue evidence="7">Whole body</tissue>
    </source>
</reference>
<dbReference type="CDD" id="cd00707">
    <property type="entry name" value="Pancreat_lipase_like"/>
    <property type="match status" value="1"/>
</dbReference>
<dbReference type="InterPro" id="IPR029058">
    <property type="entry name" value="AB_hydrolase_fold"/>
</dbReference>
<evidence type="ECO:0000313" key="7">
    <source>
        <dbReference type="EMBL" id="KAL0858475.1"/>
    </source>
</evidence>
<keyword evidence="8" id="KW-1185">Reference proteome</keyword>
<dbReference type="EMBL" id="JBEUOH010000030">
    <property type="protein sequence ID" value="KAL0858475.1"/>
    <property type="molecule type" value="Genomic_DNA"/>
</dbReference>
<dbReference type="Gene3D" id="3.40.50.1820">
    <property type="entry name" value="alpha/beta hydrolase"/>
    <property type="match status" value="1"/>
</dbReference>
<dbReference type="PRINTS" id="PR00821">
    <property type="entry name" value="TAGLIPASE"/>
</dbReference>
<name>A0ABD0S5K8_LOXSC</name>
<feature type="domain" description="Lipase" evidence="5">
    <location>
        <begin position="16"/>
        <end position="278"/>
    </location>
</feature>
<evidence type="ECO:0000313" key="8">
    <source>
        <dbReference type="Proteomes" id="UP001549920"/>
    </source>
</evidence>
<dbReference type="InterPro" id="IPR013818">
    <property type="entry name" value="Lipase"/>
</dbReference>
<dbReference type="SUPFAM" id="SSF53474">
    <property type="entry name" value="alpha/beta-Hydrolases"/>
    <property type="match status" value="1"/>
</dbReference>
<evidence type="ECO:0000256" key="2">
    <source>
        <dbReference type="ARBA" id="ARBA00010701"/>
    </source>
</evidence>
<dbReference type="Proteomes" id="UP001549920">
    <property type="component" value="Unassembled WGS sequence"/>
</dbReference>
<protein>
    <recommendedName>
        <fullName evidence="5">Lipase domain-containing protein</fullName>
    </recommendedName>
</protein>
<dbReference type="GO" id="GO:0005576">
    <property type="term" value="C:extracellular region"/>
    <property type="evidence" value="ECO:0007669"/>
    <property type="project" value="UniProtKB-SubCell"/>
</dbReference>
<dbReference type="EMBL" id="JBEDNZ010000030">
    <property type="protein sequence ID" value="KAL0808971.1"/>
    <property type="molecule type" value="Genomic_DNA"/>
</dbReference>
<dbReference type="Proteomes" id="UP001549921">
    <property type="component" value="Unassembled WGS sequence"/>
</dbReference>
<evidence type="ECO:0000256" key="4">
    <source>
        <dbReference type="RuleBase" id="RU004262"/>
    </source>
</evidence>